<reference evidence="2" key="1">
    <citation type="submission" date="2015-07" db="EMBL/GenBank/DDBJ databases">
        <title>MeaNS - Measles Nucleotide Surveillance Program.</title>
        <authorList>
            <person name="Tran T."/>
            <person name="Druce J."/>
        </authorList>
    </citation>
    <scope>NUCLEOTIDE SEQUENCE</scope>
    <source>
        <strain evidence="2">UCB-OBI-ISO-001</strain>
        <tissue evidence="2">Gonad</tissue>
    </source>
</reference>
<proteinExistence type="predicted"/>
<keyword evidence="1" id="KW-0812">Transmembrane</keyword>
<evidence type="ECO:0000313" key="2">
    <source>
        <dbReference type="EMBL" id="KOF74227.1"/>
    </source>
</evidence>
<protein>
    <submittedName>
        <fullName evidence="2">Uncharacterized protein</fullName>
    </submittedName>
</protein>
<keyword evidence="1" id="KW-1133">Transmembrane helix</keyword>
<dbReference type="EMBL" id="KQ422788">
    <property type="protein sequence ID" value="KOF74227.1"/>
    <property type="molecule type" value="Genomic_DNA"/>
</dbReference>
<gene>
    <name evidence="2" type="ORF">OCBIM_22036539mg</name>
</gene>
<accession>A0A0L8GB26</accession>
<organism evidence="2">
    <name type="scientific">Octopus bimaculoides</name>
    <name type="common">California two-spotted octopus</name>
    <dbReference type="NCBI Taxonomy" id="37653"/>
    <lineage>
        <taxon>Eukaryota</taxon>
        <taxon>Metazoa</taxon>
        <taxon>Spiralia</taxon>
        <taxon>Lophotrochozoa</taxon>
        <taxon>Mollusca</taxon>
        <taxon>Cephalopoda</taxon>
        <taxon>Coleoidea</taxon>
        <taxon>Octopodiformes</taxon>
        <taxon>Octopoda</taxon>
        <taxon>Incirrata</taxon>
        <taxon>Octopodidae</taxon>
        <taxon>Octopus</taxon>
    </lineage>
</organism>
<dbReference type="AlphaFoldDB" id="A0A0L8GB26"/>
<feature type="transmembrane region" description="Helical" evidence="1">
    <location>
        <begin position="20"/>
        <end position="50"/>
    </location>
</feature>
<name>A0A0L8GB26_OCTBM</name>
<sequence length="51" mass="6088">MPWQYLQILEPVPHFEGELGIVFYFLIIFNILCHISCSPFVYFFLSIFVIC</sequence>
<keyword evidence="1" id="KW-0472">Membrane</keyword>
<evidence type="ECO:0000256" key="1">
    <source>
        <dbReference type="SAM" id="Phobius"/>
    </source>
</evidence>